<dbReference type="PANTHER" id="PTHR23149">
    <property type="entry name" value="G PATCH DOMAIN CONTAINING PROTEIN"/>
    <property type="match status" value="1"/>
</dbReference>
<dbReference type="STRING" id="983966.A0A1E4S9N4"/>
<dbReference type="InterPro" id="IPR050656">
    <property type="entry name" value="PINX1"/>
</dbReference>
<feature type="non-terminal residue" evidence="1">
    <location>
        <position position="103"/>
    </location>
</feature>
<evidence type="ECO:0000313" key="1">
    <source>
        <dbReference type="EMBL" id="ODV76102.1"/>
    </source>
</evidence>
<proteinExistence type="predicted"/>
<reference evidence="1 2" key="1">
    <citation type="journal article" date="2016" name="Proc. Natl. Acad. Sci. U.S.A.">
        <title>Comparative genomics of biotechnologically important yeasts.</title>
        <authorList>
            <person name="Riley R."/>
            <person name="Haridas S."/>
            <person name="Wolfe K.H."/>
            <person name="Lopes M.R."/>
            <person name="Hittinger C.T."/>
            <person name="Goeker M."/>
            <person name="Salamov A.A."/>
            <person name="Wisecaver J.H."/>
            <person name="Long T.M."/>
            <person name="Calvey C.H."/>
            <person name="Aerts A.L."/>
            <person name="Barry K.W."/>
            <person name="Choi C."/>
            <person name="Clum A."/>
            <person name="Coughlan A.Y."/>
            <person name="Deshpande S."/>
            <person name="Douglass A.P."/>
            <person name="Hanson S.J."/>
            <person name="Klenk H.-P."/>
            <person name="LaButti K.M."/>
            <person name="Lapidus A."/>
            <person name="Lindquist E.A."/>
            <person name="Lipzen A.M."/>
            <person name="Meier-Kolthoff J.P."/>
            <person name="Ohm R.A."/>
            <person name="Otillar R.P."/>
            <person name="Pangilinan J.L."/>
            <person name="Peng Y."/>
            <person name="Rokas A."/>
            <person name="Rosa C.A."/>
            <person name="Scheuner C."/>
            <person name="Sibirny A.A."/>
            <person name="Slot J.C."/>
            <person name="Stielow J.B."/>
            <person name="Sun H."/>
            <person name="Kurtzman C.P."/>
            <person name="Blackwell M."/>
            <person name="Grigoriev I.V."/>
            <person name="Jeffries T.W."/>
        </authorList>
    </citation>
    <scope>NUCLEOTIDE SEQUENCE [LARGE SCALE GENOMIC DNA]</scope>
    <source>
        <strain evidence="2">ATCC 18201 / CBS 1600 / BCRC 20928 / JCM 3617 / NBRC 0987 / NRRL Y-1542</strain>
    </source>
</reference>
<dbReference type="OMA" id="XNDGEAW"/>
<dbReference type="GeneID" id="30986709"/>
<dbReference type="EMBL" id="KV453925">
    <property type="protein sequence ID" value="ODV76102.1"/>
    <property type="molecule type" value="Genomic_DNA"/>
</dbReference>
<evidence type="ECO:0008006" key="3">
    <source>
        <dbReference type="Google" id="ProtNLM"/>
    </source>
</evidence>
<protein>
    <recommendedName>
        <fullName evidence="3">G-patch domain-containing protein</fullName>
    </recommendedName>
</protein>
<gene>
    <name evidence="1" type="ORF">CYBJADRAFT_120129</name>
</gene>
<sequence>MDGKSYLKQYGWKEGEALQSGGIKKPILVKHKNDKKGIGHQPNGGVDAWWERLFDGQLKALDVNNKDGDVSFKQEEYVATGVAVSDSPLYRMFVRGETLGGTV</sequence>
<dbReference type="OrthoDB" id="3366546at2759"/>
<dbReference type="Proteomes" id="UP000094389">
    <property type="component" value="Unassembled WGS sequence"/>
</dbReference>
<organism evidence="1 2">
    <name type="scientific">Cyberlindnera jadinii (strain ATCC 18201 / CBS 1600 / BCRC 20928 / JCM 3617 / NBRC 0987 / NRRL Y-1542)</name>
    <name type="common">Torula yeast</name>
    <name type="synonym">Candida utilis</name>
    <dbReference type="NCBI Taxonomy" id="983966"/>
    <lineage>
        <taxon>Eukaryota</taxon>
        <taxon>Fungi</taxon>
        <taxon>Dikarya</taxon>
        <taxon>Ascomycota</taxon>
        <taxon>Saccharomycotina</taxon>
        <taxon>Saccharomycetes</taxon>
        <taxon>Phaffomycetales</taxon>
        <taxon>Phaffomycetaceae</taxon>
        <taxon>Cyberlindnera</taxon>
    </lineage>
</organism>
<accession>A0A1E4S9N4</accession>
<dbReference type="AlphaFoldDB" id="A0A1E4S9N4"/>
<dbReference type="RefSeq" id="XP_020073141.1">
    <property type="nucleotide sequence ID" value="XM_020212313.1"/>
</dbReference>
<evidence type="ECO:0000313" key="2">
    <source>
        <dbReference type="Proteomes" id="UP000094389"/>
    </source>
</evidence>
<name>A0A1E4S9N4_CYBJN</name>
<dbReference type="PANTHER" id="PTHR23149:SF26">
    <property type="entry name" value="PROTEIN TMA23"/>
    <property type="match status" value="1"/>
</dbReference>
<keyword evidence="2" id="KW-1185">Reference proteome</keyword>